<protein>
    <recommendedName>
        <fullName evidence="5">Ribosomal RNA large subunit methyltransferase H</fullName>
        <ecNumber evidence="5">2.1.1.177</ecNumber>
    </recommendedName>
    <alternativeName>
        <fullName evidence="5">23S rRNA (pseudouridine1915-N3)-methyltransferase</fullName>
    </alternativeName>
    <alternativeName>
        <fullName evidence="5">23S rRNA m3Psi1915 methyltransferase</fullName>
    </alternativeName>
    <alternativeName>
        <fullName evidence="5">rRNA (pseudouridine-N3-)-methyltransferase RlmH</fullName>
    </alternativeName>
</protein>
<dbReference type="PATRIC" id="fig|28128.5.peg.1645"/>
<dbReference type="PANTHER" id="PTHR33603">
    <property type="entry name" value="METHYLTRANSFERASE"/>
    <property type="match status" value="1"/>
</dbReference>
<accession>A0A133Q6M3</accession>
<dbReference type="NCBIfam" id="NF000990">
    <property type="entry name" value="PRK00103.2-4"/>
    <property type="match status" value="1"/>
</dbReference>
<dbReference type="SUPFAM" id="SSF75217">
    <property type="entry name" value="alpha/beta knot"/>
    <property type="match status" value="1"/>
</dbReference>
<dbReference type="Pfam" id="PF02590">
    <property type="entry name" value="SPOUT_MTase"/>
    <property type="match status" value="1"/>
</dbReference>
<evidence type="ECO:0000256" key="1">
    <source>
        <dbReference type="ARBA" id="ARBA00022603"/>
    </source>
</evidence>
<dbReference type="GO" id="GO:0005737">
    <property type="term" value="C:cytoplasm"/>
    <property type="evidence" value="ECO:0007669"/>
    <property type="project" value="UniProtKB-SubCell"/>
</dbReference>
<dbReference type="PIRSF" id="PIRSF004505">
    <property type="entry name" value="MT_bac"/>
    <property type="match status" value="1"/>
</dbReference>
<comment type="catalytic activity">
    <reaction evidence="5">
        <text>pseudouridine(1915) in 23S rRNA + S-adenosyl-L-methionine = N(3)-methylpseudouridine(1915) in 23S rRNA + S-adenosyl-L-homocysteine + H(+)</text>
        <dbReference type="Rhea" id="RHEA:42752"/>
        <dbReference type="Rhea" id="RHEA-COMP:10221"/>
        <dbReference type="Rhea" id="RHEA-COMP:10222"/>
        <dbReference type="ChEBI" id="CHEBI:15378"/>
        <dbReference type="ChEBI" id="CHEBI:57856"/>
        <dbReference type="ChEBI" id="CHEBI:59789"/>
        <dbReference type="ChEBI" id="CHEBI:65314"/>
        <dbReference type="ChEBI" id="CHEBI:74486"/>
        <dbReference type="EC" id="2.1.1.177"/>
    </reaction>
</comment>
<feature type="binding site" evidence="5">
    <location>
        <begin position="146"/>
        <end position="151"/>
    </location>
    <ligand>
        <name>S-adenosyl-L-methionine</name>
        <dbReference type="ChEBI" id="CHEBI:59789"/>
    </ligand>
</feature>
<dbReference type="InterPro" id="IPR029028">
    <property type="entry name" value="Alpha/beta_knot_MTases"/>
</dbReference>
<proteinExistence type="inferred from homology"/>
<evidence type="ECO:0000256" key="5">
    <source>
        <dbReference type="HAMAP-Rule" id="MF_00658"/>
    </source>
</evidence>
<name>A0A133Q6M3_9BACT</name>
<feature type="binding site" evidence="5">
    <location>
        <position position="96"/>
    </location>
    <ligand>
        <name>S-adenosyl-L-methionine</name>
        <dbReference type="ChEBI" id="CHEBI:59789"/>
    </ligand>
</feature>
<keyword evidence="3 5" id="KW-0949">S-adenosyl-L-methionine</keyword>
<dbReference type="PANTHER" id="PTHR33603:SF1">
    <property type="entry name" value="RIBOSOMAL RNA LARGE SUBUNIT METHYLTRANSFERASE H"/>
    <property type="match status" value="1"/>
</dbReference>
<evidence type="ECO:0000313" key="7">
    <source>
        <dbReference type="Proteomes" id="UP000070533"/>
    </source>
</evidence>
<dbReference type="eggNOG" id="COG1576">
    <property type="taxonomic scope" value="Bacteria"/>
</dbReference>
<dbReference type="CDD" id="cd18081">
    <property type="entry name" value="RlmH-like"/>
    <property type="match status" value="1"/>
</dbReference>
<dbReference type="STRING" id="28128.HMPREF3226_01605"/>
<evidence type="ECO:0000313" key="6">
    <source>
        <dbReference type="EMBL" id="KXA38512.1"/>
    </source>
</evidence>
<keyword evidence="5" id="KW-0963">Cytoplasm</keyword>
<keyword evidence="1 5" id="KW-0489">Methyltransferase</keyword>
<dbReference type="EMBL" id="LRQG01000113">
    <property type="protein sequence ID" value="KXA38512.1"/>
    <property type="molecule type" value="Genomic_DNA"/>
</dbReference>
<organism evidence="6 7">
    <name type="scientific">Prevotella corporis</name>
    <dbReference type="NCBI Taxonomy" id="28128"/>
    <lineage>
        <taxon>Bacteria</taxon>
        <taxon>Pseudomonadati</taxon>
        <taxon>Bacteroidota</taxon>
        <taxon>Bacteroidia</taxon>
        <taxon>Bacteroidales</taxon>
        <taxon>Prevotellaceae</taxon>
        <taxon>Prevotella</taxon>
    </lineage>
</organism>
<dbReference type="EC" id="2.1.1.177" evidence="5"/>
<comment type="similarity">
    <text evidence="4 5">Belongs to the RNA methyltransferase RlmH family.</text>
</comment>
<comment type="subunit">
    <text evidence="5">Homodimer.</text>
</comment>
<evidence type="ECO:0000256" key="4">
    <source>
        <dbReference type="ARBA" id="ARBA00038303"/>
    </source>
</evidence>
<dbReference type="InterPro" id="IPR003742">
    <property type="entry name" value="RlmH-like"/>
</dbReference>
<dbReference type="GO" id="GO:0070038">
    <property type="term" value="F:rRNA (pseudouridine-N3-)-methyltransferase activity"/>
    <property type="evidence" value="ECO:0007669"/>
    <property type="project" value="UniProtKB-UniRule"/>
</dbReference>
<dbReference type="InterPro" id="IPR029026">
    <property type="entry name" value="tRNA_m1G_MTases_N"/>
</dbReference>
<dbReference type="HAMAP" id="MF_00658">
    <property type="entry name" value="23SrRNA_methyltr_H"/>
    <property type="match status" value="1"/>
</dbReference>
<keyword evidence="5" id="KW-0698">rRNA processing</keyword>
<gene>
    <name evidence="5" type="primary">rlmH</name>
    <name evidence="6" type="ORF">HMPREF3226_01605</name>
</gene>
<comment type="function">
    <text evidence="5">Specifically methylates the pseudouridine at position 1915 (m3Psi1915) in 23S rRNA.</text>
</comment>
<comment type="subcellular location">
    <subcellularLocation>
        <location evidence="5">Cytoplasm</location>
    </subcellularLocation>
</comment>
<evidence type="ECO:0000256" key="3">
    <source>
        <dbReference type="ARBA" id="ARBA00022691"/>
    </source>
</evidence>
<keyword evidence="2 5" id="KW-0808">Transferase</keyword>
<dbReference type="AlphaFoldDB" id="A0A133Q6M3"/>
<feature type="binding site" evidence="5">
    <location>
        <position position="127"/>
    </location>
    <ligand>
        <name>S-adenosyl-L-methionine</name>
        <dbReference type="ChEBI" id="CHEBI:59789"/>
    </ligand>
</feature>
<comment type="caution">
    <text evidence="6">The sequence shown here is derived from an EMBL/GenBank/DDBJ whole genome shotgun (WGS) entry which is preliminary data.</text>
</comment>
<dbReference type="Gene3D" id="3.40.1280.10">
    <property type="match status" value="1"/>
</dbReference>
<dbReference type="Proteomes" id="UP000070533">
    <property type="component" value="Unassembled WGS sequence"/>
</dbReference>
<sequence>MNPFIGYTTKADNKKRRYRNYKQMKVTLILIGKTTNAHFIASISDYVSRIEHYLPFSIITIPELKNTKKLTEEQQKEREGDLILKELQPSDTLVLLDEHGKEYRSIEFAQWVQKKQNSTKRLIFLIGGPYGFSHAVYERANEKISLSKMTFSHQMVRLIFVEQLYRACSIIKGEPYHHE</sequence>
<keyword evidence="7" id="KW-1185">Reference proteome</keyword>
<evidence type="ECO:0000256" key="2">
    <source>
        <dbReference type="ARBA" id="ARBA00022679"/>
    </source>
</evidence>
<reference evidence="7" key="1">
    <citation type="submission" date="2016-01" db="EMBL/GenBank/DDBJ databases">
        <authorList>
            <person name="Mitreva M."/>
            <person name="Pepin K.H."/>
            <person name="Mihindukulasuriya K.A."/>
            <person name="Fulton R."/>
            <person name="Fronick C."/>
            <person name="O'Laughlin M."/>
            <person name="Miner T."/>
            <person name="Herter B."/>
            <person name="Rosa B.A."/>
            <person name="Cordes M."/>
            <person name="Tomlinson C."/>
            <person name="Wollam A."/>
            <person name="Palsikar V.B."/>
            <person name="Mardis E.R."/>
            <person name="Wilson R.K."/>
        </authorList>
    </citation>
    <scope>NUCLEOTIDE SEQUENCE [LARGE SCALE GENOMIC DNA]</scope>
    <source>
        <strain evidence="7">MJR7716</strain>
    </source>
</reference>